<dbReference type="SMART" id="SM00332">
    <property type="entry name" value="PP2Cc"/>
    <property type="match status" value="1"/>
</dbReference>
<comment type="caution">
    <text evidence="2">The sequence shown here is derived from an EMBL/GenBank/DDBJ whole genome shotgun (WGS) entry which is preliminary data.</text>
</comment>
<dbReference type="Gene3D" id="3.60.40.10">
    <property type="entry name" value="PPM-type phosphatase domain"/>
    <property type="match status" value="1"/>
</dbReference>
<evidence type="ECO:0000313" key="3">
    <source>
        <dbReference type="Proteomes" id="UP000299367"/>
    </source>
</evidence>
<sequence length="242" mass="26482">MKLDSTGLSDPGLIRAYNQDSYYIDPAGRFFIVADGMGGHAGGEEASRIATQEIRSYLEQNWQCPESASKLLQQALSTANQAIVQDQQNHPERADMGTTAVVVVIRPGESPVCGHVGDSRLYRLRKSQLQQITEDHTWIAKALKIGDITPDEARVHPYRHVLSSCLGREDLNQISVQQLDLEHGDRLLLCSDGLTEELVDDKIASYLQGTPSLEIAAESLVEAAKEEGGNDNITVVLVSVET</sequence>
<dbReference type="PANTHER" id="PTHR47992">
    <property type="entry name" value="PROTEIN PHOSPHATASE"/>
    <property type="match status" value="1"/>
</dbReference>
<dbReference type="Pfam" id="PF13672">
    <property type="entry name" value="PP2C_2"/>
    <property type="match status" value="1"/>
</dbReference>
<organism evidence="2 3">
    <name type="scientific">Dolichospermum planctonicum</name>
    <dbReference type="NCBI Taxonomy" id="136072"/>
    <lineage>
        <taxon>Bacteria</taxon>
        <taxon>Bacillati</taxon>
        <taxon>Cyanobacteriota</taxon>
        <taxon>Cyanophyceae</taxon>
        <taxon>Nostocales</taxon>
        <taxon>Aphanizomenonaceae</taxon>
        <taxon>Dolichospermum</taxon>
    </lineage>
</organism>
<feature type="domain" description="PPM-type phosphatase" evidence="1">
    <location>
        <begin position="4"/>
        <end position="240"/>
    </location>
</feature>
<dbReference type="EMBL" id="BJCF01000020">
    <property type="protein sequence ID" value="GCL42383.1"/>
    <property type="molecule type" value="Genomic_DNA"/>
</dbReference>
<protein>
    <submittedName>
        <fullName evidence="2">Protein serine/threonine phosphatase</fullName>
    </submittedName>
</protein>
<dbReference type="InterPro" id="IPR015655">
    <property type="entry name" value="PP2C"/>
</dbReference>
<dbReference type="SMART" id="SM00331">
    <property type="entry name" value="PP2C_SIG"/>
    <property type="match status" value="1"/>
</dbReference>
<evidence type="ECO:0000313" key="2">
    <source>
        <dbReference type="EMBL" id="GCL42383.1"/>
    </source>
</evidence>
<dbReference type="Proteomes" id="UP000299367">
    <property type="component" value="Unassembled WGS sequence"/>
</dbReference>
<proteinExistence type="predicted"/>
<dbReference type="CDD" id="cd00143">
    <property type="entry name" value="PP2Cc"/>
    <property type="match status" value="1"/>
</dbReference>
<gene>
    <name evidence="2" type="ORF">NIES80_20860</name>
</gene>
<dbReference type="NCBIfam" id="NF033484">
    <property type="entry name" value="Stp1_PP2C_phos"/>
    <property type="match status" value="1"/>
</dbReference>
<dbReference type="PROSITE" id="PS51746">
    <property type="entry name" value="PPM_2"/>
    <property type="match status" value="1"/>
</dbReference>
<accession>A0A480AF51</accession>
<dbReference type="InterPro" id="IPR001932">
    <property type="entry name" value="PPM-type_phosphatase-like_dom"/>
</dbReference>
<dbReference type="SUPFAM" id="SSF81606">
    <property type="entry name" value="PP2C-like"/>
    <property type="match status" value="1"/>
</dbReference>
<name>A0A480AF51_9CYAN</name>
<evidence type="ECO:0000259" key="1">
    <source>
        <dbReference type="PROSITE" id="PS51746"/>
    </source>
</evidence>
<reference evidence="3" key="1">
    <citation type="submission" date="2019-02" db="EMBL/GenBank/DDBJ databases">
        <title>Draft genome sequence of Dolichospermum planctonicum NIES-80.</title>
        <authorList>
            <person name="Yamaguchi H."/>
            <person name="Suzuki S."/>
            <person name="Kawachi M."/>
        </authorList>
    </citation>
    <scope>NUCLEOTIDE SEQUENCE [LARGE SCALE GENOMIC DNA]</scope>
    <source>
        <strain evidence="3">NIES-80</strain>
    </source>
</reference>
<dbReference type="OrthoDB" id="500607at2"/>
<dbReference type="GO" id="GO:0004722">
    <property type="term" value="F:protein serine/threonine phosphatase activity"/>
    <property type="evidence" value="ECO:0007669"/>
    <property type="project" value="InterPro"/>
</dbReference>
<dbReference type="RefSeq" id="WP_137907998.1">
    <property type="nucleotide sequence ID" value="NZ_BJCF01000020.1"/>
</dbReference>
<dbReference type="InterPro" id="IPR036457">
    <property type="entry name" value="PPM-type-like_dom_sf"/>
</dbReference>
<dbReference type="AlphaFoldDB" id="A0A480AF51"/>